<evidence type="ECO:0000256" key="5">
    <source>
        <dbReference type="ARBA" id="ARBA00023163"/>
    </source>
</evidence>
<dbReference type="InterPro" id="IPR025944">
    <property type="entry name" value="Sigma_54_int_dom_CS"/>
</dbReference>
<dbReference type="Gene3D" id="1.10.8.60">
    <property type="match status" value="1"/>
</dbReference>
<dbReference type="InterPro" id="IPR002197">
    <property type="entry name" value="HTH_Fis"/>
</dbReference>
<proteinExistence type="predicted"/>
<dbReference type="CDD" id="cd00156">
    <property type="entry name" value="REC"/>
    <property type="match status" value="1"/>
</dbReference>
<feature type="modified residue" description="4-aspartylphosphate" evidence="6">
    <location>
        <position position="53"/>
    </location>
</feature>
<dbReference type="PANTHER" id="PTHR32071">
    <property type="entry name" value="TRANSCRIPTIONAL REGULATORY PROTEIN"/>
    <property type="match status" value="1"/>
</dbReference>
<organism evidence="9 10">
    <name type="scientific">Gallaecimonas pentaromativorans</name>
    <dbReference type="NCBI Taxonomy" id="584787"/>
    <lineage>
        <taxon>Bacteria</taxon>
        <taxon>Pseudomonadati</taxon>
        <taxon>Pseudomonadota</taxon>
        <taxon>Gammaproteobacteria</taxon>
        <taxon>Enterobacterales</taxon>
        <taxon>Gallaecimonadaceae</taxon>
        <taxon>Gallaecimonas</taxon>
    </lineage>
</organism>
<dbReference type="GO" id="GO:0000160">
    <property type="term" value="P:phosphorelay signal transduction system"/>
    <property type="evidence" value="ECO:0007669"/>
    <property type="project" value="InterPro"/>
</dbReference>
<evidence type="ECO:0000256" key="2">
    <source>
        <dbReference type="ARBA" id="ARBA00022840"/>
    </source>
</evidence>
<dbReference type="EMBL" id="RJUL01000005">
    <property type="protein sequence ID" value="ROQ25861.1"/>
    <property type="molecule type" value="Genomic_DNA"/>
</dbReference>
<keyword evidence="10" id="KW-1185">Reference proteome</keyword>
<keyword evidence="6" id="KW-0597">Phosphoprotein</keyword>
<keyword evidence="5" id="KW-0804">Transcription</keyword>
<dbReference type="SUPFAM" id="SSF52540">
    <property type="entry name" value="P-loop containing nucleoside triphosphate hydrolases"/>
    <property type="match status" value="1"/>
</dbReference>
<evidence type="ECO:0000259" key="7">
    <source>
        <dbReference type="PROSITE" id="PS50045"/>
    </source>
</evidence>
<dbReference type="SMART" id="SM00448">
    <property type="entry name" value="REC"/>
    <property type="match status" value="1"/>
</dbReference>
<dbReference type="InterPro" id="IPR003593">
    <property type="entry name" value="AAA+_ATPase"/>
</dbReference>
<dbReference type="InterPro" id="IPR025662">
    <property type="entry name" value="Sigma_54_int_dom_ATP-bd_1"/>
</dbReference>
<dbReference type="InterPro" id="IPR025943">
    <property type="entry name" value="Sigma_54_int_dom_ATP-bd_2"/>
</dbReference>
<keyword evidence="4 9" id="KW-0238">DNA-binding</keyword>
<dbReference type="PROSITE" id="PS50045">
    <property type="entry name" value="SIGMA54_INTERACT_4"/>
    <property type="match status" value="1"/>
</dbReference>
<evidence type="ECO:0000256" key="6">
    <source>
        <dbReference type="PROSITE-ProRule" id="PRU00169"/>
    </source>
</evidence>
<evidence type="ECO:0000313" key="9">
    <source>
        <dbReference type="EMBL" id="ROQ25861.1"/>
    </source>
</evidence>
<dbReference type="GO" id="GO:0006355">
    <property type="term" value="P:regulation of DNA-templated transcription"/>
    <property type="evidence" value="ECO:0007669"/>
    <property type="project" value="InterPro"/>
</dbReference>
<reference evidence="9 10" key="1">
    <citation type="submission" date="2018-11" db="EMBL/GenBank/DDBJ databases">
        <title>Genomic Encyclopedia of Type Strains, Phase IV (KMG-IV): sequencing the most valuable type-strain genomes for metagenomic binning, comparative biology and taxonomic classification.</title>
        <authorList>
            <person name="Goeker M."/>
        </authorList>
    </citation>
    <scope>NUCLEOTIDE SEQUENCE [LARGE SCALE GENOMIC DNA]</scope>
    <source>
        <strain evidence="9 10">DSM 21945</strain>
    </source>
</reference>
<dbReference type="PANTHER" id="PTHR32071:SF21">
    <property type="entry name" value="TRANSCRIPTIONAL REGULATORY PROTEIN FLGR"/>
    <property type="match status" value="1"/>
</dbReference>
<name>A0A3N1PEX5_9GAMM</name>
<dbReference type="GO" id="GO:0005524">
    <property type="term" value="F:ATP binding"/>
    <property type="evidence" value="ECO:0007669"/>
    <property type="project" value="UniProtKB-KW"/>
</dbReference>
<evidence type="ECO:0000256" key="3">
    <source>
        <dbReference type="ARBA" id="ARBA00023015"/>
    </source>
</evidence>
<feature type="domain" description="Sigma-54 factor interaction" evidence="7">
    <location>
        <begin position="126"/>
        <end position="352"/>
    </location>
</feature>
<gene>
    <name evidence="9" type="ORF">EDC28_105172</name>
</gene>
<evidence type="ECO:0000313" key="10">
    <source>
        <dbReference type="Proteomes" id="UP000268033"/>
    </source>
</evidence>
<dbReference type="InterPro" id="IPR058031">
    <property type="entry name" value="AAA_lid_NorR"/>
</dbReference>
<dbReference type="Proteomes" id="UP000268033">
    <property type="component" value="Unassembled WGS sequence"/>
</dbReference>
<dbReference type="GO" id="GO:0043565">
    <property type="term" value="F:sequence-specific DNA binding"/>
    <property type="evidence" value="ECO:0007669"/>
    <property type="project" value="InterPro"/>
</dbReference>
<evidence type="ECO:0000256" key="1">
    <source>
        <dbReference type="ARBA" id="ARBA00022741"/>
    </source>
</evidence>
<accession>A0A3N1PEX5</accession>
<dbReference type="Pfam" id="PF25601">
    <property type="entry name" value="AAA_lid_14"/>
    <property type="match status" value="1"/>
</dbReference>
<dbReference type="PROSITE" id="PS00675">
    <property type="entry name" value="SIGMA54_INTERACT_1"/>
    <property type="match status" value="1"/>
</dbReference>
<dbReference type="PROSITE" id="PS00688">
    <property type="entry name" value="SIGMA54_INTERACT_3"/>
    <property type="match status" value="1"/>
</dbReference>
<dbReference type="SUPFAM" id="SSF46689">
    <property type="entry name" value="Homeodomain-like"/>
    <property type="match status" value="1"/>
</dbReference>
<dbReference type="AlphaFoldDB" id="A0A3N1PEX5"/>
<dbReference type="Pfam" id="PF00072">
    <property type="entry name" value="Response_reg"/>
    <property type="match status" value="1"/>
</dbReference>
<dbReference type="Gene3D" id="3.40.50.2300">
    <property type="match status" value="1"/>
</dbReference>
<dbReference type="PROSITE" id="PS00676">
    <property type="entry name" value="SIGMA54_INTERACT_2"/>
    <property type="match status" value="1"/>
</dbReference>
<dbReference type="SUPFAM" id="SSF52172">
    <property type="entry name" value="CheY-like"/>
    <property type="match status" value="1"/>
</dbReference>
<sequence length="439" mass="48659">MMEKTILLVDPRGSEDPVYQEIKQAGYRLLVAEDCATALVCLHQGNPALVLVDADLDTPISEFVARIRRSHPKSPVVALVRGNQSAKASDAMRQGAIDYLLKPFTRQQLLGMIDHVVDLHEPIPNMVVASQAGRQVLLLAKKAAQTSASILISGESGTGKECLARYIHEQSPRAAQPYVAVNCAAIPDTMLESTLFGHAKGAFTGAVQSQTGKFELANGGTLMLDEISEMPLDLQAKLLRVLQERELEKLGSNQKVKLNVRIIAASNKDLREEVAKGRFREDLFYRLDVLPLCWPALRERPDDILPLARYFLQKYGEGTAFELHPEAARSLVSHPWPGNVRELENVIQRALILARGLMLQPEDLMLPRAQESVFDIPVTSLQASKKCAEFQHVLDTLRRFNGHRQRTANALGVTTRALRYKLAAMREQGIDINQLVVTG</sequence>
<dbReference type="InterPro" id="IPR001789">
    <property type="entry name" value="Sig_transdc_resp-reg_receiver"/>
</dbReference>
<dbReference type="Pfam" id="PF02954">
    <property type="entry name" value="HTH_8"/>
    <property type="match status" value="1"/>
</dbReference>
<dbReference type="InterPro" id="IPR011006">
    <property type="entry name" value="CheY-like_superfamily"/>
</dbReference>
<evidence type="ECO:0000259" key="8">
    <source>
        <dbReference type="PROSITE" id="PS50110"/>
    </source>
</evidence>
<dbReference type="InterPro" id="IPR002078">
    <property type="entry name" value="Sigma_54_int"/>
</dbReference>
<dbReference type="InterPro" id="IPR027417">
    <property type="entry name" value="P-loop_NTPase"/>
</dbReference>
<protein>
    <submittedName>
        <fullName evidence="9">DNA-binding NtrC family response regulator</fullName>
    </submittedName>
</protein>
<dbReference type="CDD" id="cd00009">
    <property type="entry name" value="AAA"/>
    <property type="match status" value="1"/>
</dbReference>
<comment type="caution">
    <text evidence="9">The sequence shown here is derived from an EMBL/GenBank/DDBJ whole genome shotgun (WGS) entry which is preliminary data.</text>
</comment>
<keyword evidence="1" id="KW-0547">Nucleotide-binding</keyword>
<dbReference type="Gene3D" id="1.10.10.60">
    <property type="entry name" value="Homeodomain-like"/>
    <property type="match status" value="1"/>
</dbReference>
<dbReference type="FunFam" id="3.40.50.300:FF:000006">
    <property type="entry name" value="DNA-binding transcriptional regulator NtrC"/>
    <property type="match status" value="1"/>
</dbReference>
<feature type="domain" description="Response regulatory" evidence="8">
    <location>
        <begin position="4"/>
        <end position="117"/>
    </location>
</feature>
<keyword evidence="2" id="KW-0067">ATP-binding</keyword>
<dbReference type="Gene3D" id="3.40.50.300">
    <property type="entry name" value="P-loop containing nucleotide triphosphate hydrolases"/>
    <property type="match status" value="1"/>
</dbReference>
<dbReference type="Pfam" id="PF00158">
    <property type="entry name" value="Sigma54_activat"/>
    <property type="match status" value="1"/>
</dbReference>
<dbReference type="PROSITE" id="PS50110">
    <property type="entry name" value="RESPONSE_REGULATORY"/>
    <property type="match status" value="1"/>
</dbReference>
<dbReference type="STRING" id="584787.GCA_001247655_02920"/>
<dbReference type="SMART" id="SM00382">
    <property type="entry name" value="AAA"/>
    <property type="match status" value="1"/>
</dbReference>
<dbReference type="InterPro" id="IPR009057">
    <property type="entry name" value="Homeodomain-like_sf"/>
</dbReference>
<keyword evidence="3" id="KW-0805">Transcription regulation</keyword>
<evidence type="ECO:0000256" key="4">
    <source>
        <dbReference type="ARBA" id="ARBA00023125"/>
    </source>
</evidence>